<name>Q76YY0_9CAUD</name>
<dbReference type="RefSeq" id="NP_943989.1">
    <property type="nucleotide sequence ID" value="NC_005260.1"/>
</dbReference>
<accession>Q76YY0</accession>
<sequence>MSKHPSIPTIVRTEIKKFANIVFLSMVQHRAVTPKILIDELERNKSFVDYLRRNRALLQVPTGANGKQVDKRPRWHAIIRDLLKSSSPIAIKMYARHNIHHDGKAWVSKREEKPQDLNDFAEAVKKAESNLPEKTQEKKPEFTTRMFRDCLVVTVPAGMKVLVETAK</sequence>
<protein>
    <submittedName>
        <fullName evidence="1">Uncharacterized protein</fullName>
    </submittedName>
</protein>
<gene>
    <name evidence="1" type="ORF">Aeh1ORF105c</name>
</gene>
<dbReference type="EMBL" id="AY266303">
    <property type="protein sequence ID" value="AAQ17766.1"/>
    <property type="molecule type" value="Genomic_DNA"/>
</dbReference>
<dbReference type="KEGG" id="vg:2657898"/>
<organism evidence="1 2">
    <name type="scientific">Aeromonas phage Aeh1</name>
    <dbReference type="NCBI Taxonomy" id="2880362"/>
    <lineage>
        <taxon>Viruses</taxon>
        <taxon>Duplodnaviria</taxon>
        <taxon>Heunggongvirae</taxon>
        <taxon>Uroviricota</taxon>
        <taxon>Caudoviricetes</taxon>
        <taxon>Pantevenvirales</taxon>
        <taxon>Straboviridae</taxon>
        <taxon>Cinqassovirus</taxon>
        <taxon>Cinqassovirus aeh1</taxon>
    </lineage>
</organism>
<evidence type="ECO:0000313" key="1">
    <source>
        <dbReference type="EMBL" id="AAQ17766.1"/>
    </source>
</evidence>
<keyword evidence="2" id="KW-1185">Reference proteome</keyword>
<dbReference type="Proteomes" id="UP000002555">
    <property type="component" value="Segment"/>
</dbReference>
<evidence type="ECO:0000313" key="2">
    <source>
        <dbReference type="Proteomes" id="UP000002555"/>
    </source>
</evidence>
<dbReference type="OrthoDB" id="39452at10239"/>
<reference evidence="1 2" key="1">
    <citation type="journal article" date="2001" name="J. Bacteriol.">
        <title>Phylogeny of the major head and tail genes of the wide-ranging T4-type bacteriophages.</title>
        <authorList>
            <person name="Tetart F."/>
            <person name="Desplats C."/>
            <person name="Kutateladze M."/>
            <person name="Monod C."/>
            <person name="Ackermann H.W."/>
            <person name="Krisch H.M."/>
        </authorList>
    </citation>
    <scope>NUCLEOTIDE SEQUENCE</scope>
</reference>
<proteinExistence type="predicted"/>